<evidence type="ECO:0000256" key="5">
    <source>
        <dbReference type="ARBA" id="ARBA00030918"/>
    </source>
</evidence>
<evidence type="ECO:0000313" key="7">
    <source>
        <dbReference type="EMBL" id="BBP02044.1"/>
    </source>
</evidence>
<dbReference type="Gene3D" id="2.40.40.10">
    <property type="entry name" value="RlpA-like domain"/>
    <property type="match status" value="1"/>
</dbReference>
<keyword evidence="8" id="KW-1185">Reference proteome</keyword>
<dbReference type="EMBL" id="AP021881">
    <property type="protein sequence ID" value="BBP02044.1"/>
    <property type="molecule type" value="Genomic_DNA"/>
</dbReference>
<evidence type="ECO:0000256" key="2">
    <source>
        <dbReference type="ARBA" id="ARBA00012587"/>
    </source>
</evidence>
<dbReference type="GO" id="GO:0071555">
    <property type="term" value="P:cell wall organization"/>
    <property type="evidence" value="ECO:0007669"/>
    <property type="project" value="UniProtKB-KW"/>
</dbReference>
<dbReference type="EC" id="4.2.2.n1" evidence="2"/>
<dbReference type="InterPro" id="IPR036908">
    <property type="entry name" value="RlpA-like_sf"/>
</dbReference>
<reference evidence="8" key="1">
    <citation type="submission" date="2019-11" db="EMBL/GenBank/DDBJ databases">
        <title>Isolation and characterization of a novel species in the genus Sulfuriferula.</title>
        <authorList>
            <person name="Mochizuki J."/>
            <person name="Kojima H."/>
            <person name="Fukui M."/>
        </authorList>
    </citation>
    <scope>NUCLEOTIDE SEQUENCE [LARGE SCALE GENOMIC DNA]</scope>
    <source>
        <strain evidence="8">SGTM</strain>
    </source>
</reference>
<accession>A0A809RMN3</accession>
<comment type="catalytic activity">
    <reaction evidence="1">
        <text>Exolytic cleavage of the (1-&gt;4)-beta-glycosidic linkage between N-acetylmuramic acid (MurNAc) and N-acetylglucosamine (GlcNAc) residues in peptidoglycan, from either the reducing or the non-reducing ends of the peptidoglycan chains, with concomitant formation of a 1,6-anhydrobond in the MurNAc residue.</text>
        <dbReference type="EC" id="4.2.2.n1"/>
    </reaction>
</comment>
<evidence type="ECO:0000256" key="1">
    <source>
        <dbReference type="ARBA" id="ARBA00001420"/>
    </source>
</evidence>
<evidence type="ECO:0000256" key="3">
    <source>
        <dbReference type="ARBA" id="ARBA00023239"/>
    </source>
</evidence>
<dbReference type="RefSeq" id="WP_332836246.1">
    <property type="nucleotide sequence ID" value="NZ_AP021881.1"/>
</dbReference>
<dbReference type="Proteomes" id="UP000463939">
    <property type="component" value="Chromosome"/>
</dbReference>
<keyword evidence="3" id="KW-0456">Lyase</keyword>
<feature type="domain" description="Lytic transglycosylase MltA" evidence="6">
    <location>
        <begin position="148"/>
        <end position="305"/>
    </location>
</feature>
<evidence type="ECO:0000259" key="6">
    <source>
        <dbReference type="SMART" id="SM00925"/>
    </source>
</evidence>
<dbReference type="PIRSF" id="PIRSF019422">
    <property type="entry name" value="MltA"/>
    <property type="match status" value="1"/>
</dbReference>
<name>A0A809RMN3_9PROT</name>
<dbReference type="InterPro" id="IPR005300">
    <property type="entry name" value="MltA_B"/>
</dbReference>
<dbReference type="KEGG" id="sniv:SFSGTM_27520"/>
<dbReference type="GO" id="GO:0009253">
    <property type="term" value="P:peptidoglycan catabolic process"/>
    <property type="evidence" value="ECO:0007669"/>
    <property type="project" value="TreeGrafter"/>
</dbReference>
<dbReference type="Pfam" id="PF06725">
    <property type="entry name" value="3D"/>
    <property type="match status" value="1"/>
</dbReference>
<dbReference type="InterPro" id="IPR010611">
    <property type="entry name" value="3D_dom"/>
</dbReference>
<protein>
    <recommendedName>
        <fullName evidence="2">peptidoglycan lytic exotransglycosylase</fullName>
        <ecNumber evidence="2">4.2.2.n1</ecNumber>
    </recommendedName>
    <alternativeName>
        <fullName evidence="5">Murein hydrolase A</fullName>
    </alternativeName>
</protein>
<dbReference type="PANTHER" id="PTHR30124">
    <property type="entry name" value="MEMBRANE-BOUND LYTIC MUREIN TRANSGLYCOSYLASE A"/>
    <property type="match status" value="1"/>
</dbReference>
<dbReference type="GO" id="GO:0008933">
    <property type="term" value="F:peptidoglycan lytic transglycosylase activity"/>
    <property type="evidence" value="ECO:0007669"/>
    <property type="project" value="TreeGrafter"/>
</dbReference>
<sequence>MHDLLYLQIIDVYYFRMTYLTRVKLVLSLLLLSGCAAVPPVPVAVPCTPAVVPGAEPVVVPNLHSATWDAMPGWADDDLLIAWNSWIQSCAGLQNKPDWRAVCAAANQLKPESSDQVRAFFETWFNVYQSQQSDGSVSGLVTGYYEPLLQGSLKPSAQNNIPLYSVPKDLLTVDLSAVYPELKNIRLRGRLEGNKVVPYLSREQIDNKPQALAGNELVWVNNAVDAFFLQIQGSGRIQLAEGGMLRVGYADQNGYPYRAIGKVLADRGELPLAQASMQGIKDWARKNPAKLPNLLAQNPSFVFFKILPNNDAGPIGALGVPLTPERSVAVDTRAIPLGAPVWLATTQPLSTTPMNRLVMAQDTGGAIRGNVRADFFWGFGDAAGKQAGMMKQSGQMWVLLPKTMSVPGVLAKR</sequence>
<dbReference type="AlphaFoldDB" id="A0A809RMN3"/>
<dbReference type="SUPFAM" id="SSF50685">
    <property type="entry name" value="Barwin-like endoglucanases"/>
    <property type="match status" value="1"/>
</dbReference>
<dbReference type="GO" id="GO:0004553">
    <property type="term" value="F:hydrolase activity, hydrolyzing O-glycosyl compounds"/>
    <property type="evidence" value="ECO:0007669"/>
    <property type="project" value="InterPro"/>
</dbReference>
<proteinExistence type="predicted"/>
<organism evidence="7 8">
    <name type="scientific">Sulfuriferula nivalis</name>
    <dbReference type="NCBI Taxonomy" id="2675298"/>
    <lineage>
        <taxon>Bacteria</taxon>
        <taxon>Pseudomonadati</taxon>
        <taxon>Pseudomonadota</taxon>
        <taxon>Betaproteobacteria</taxon>
        <taxon>Nitrosomonadales</taxon>
        <taxon>Sulfuricellaceae</taxon>
        <taxon>Sulfuriferula</taxon>
    </lineage>
</organism>
<keyword evidence="4" id="KW-0961">Cell wall biogenesis/degradation</keyword>
<dbReference type="InterPro" id="IPR026044">
    <property type="entry name" value="MltA"/>
</dbReference>
<dbReference type="GO" id="GO:0009254">
    <property type="term" value="P:peptidoglycan turnover"/>
    <property type="evidence" value="ECO:0007669"/>
    <property type="project" value="InterPro"/>
</dbReference>
<dbReference type="CDD" id="cd14668">
    <property type="entry name" value="mlta_B"/>
    <property type="match status" value="1"/>
</dbReference>
<evidence type="ECO:0000256" key="4">
    <source>
        <dbReference type="ARBA" id="ARBA00023316"/>
    </source>
</evidence>
<dbReference type="GO" id="GO:0019867">
    <property type="term" value="C:outer membrane"/>
    <property type="evidence" value="ECO:0007669"/>
    <property type="project" value="InterPro"/>
</dbReference>
<evidence type="ECO:0000313" key="8">
    <source>
        <dbReference type="Proteomes" id="UP000463939"/>
    </source>
</evidence>
<dbReference type="Pfam" id="PF03562">
    <property type="entry name" value="MltA"/>
    <property type="match status" value="1"/>
</dbReference>
<gene>
    <name evidence="7" type="ORF">SFSGTM_27520</name>
</gene>
<dbReference type="Gene3D" id="2.40.240.50">
    <property type="entry name" value="Barwin-like endoglucanases"/>
    <property type="match status" value="1"/>
</dbReference>
<dbReference type="SMART" id="SM00925">
    <property type="entry name" value="MltA"/>
    <property type="match status" value="1"/>
</dbReference>
<dbReference type="CDD" id="cd14485">
    <property type="entry name" value="mltA_like_LT_A"/>
    <property type="match status" value="1"/>
</dbReference>
<dbReference type="PANTHER" id="PTHR30124:SF0">
    <property type="entry name" value="MEMBRANE-BOUND LYTIC MUREIN TRANSGLYCOSYLASE A"/>
    <property type="match status" value="1"/>
</dbReference>